<evidence type="ECO:0000313" key="2">
    <source>
        <dbReference type="EnsemblPlants" id="MELO3C027984.2.1"/>
    </source>
</evidence>
<sequence length="43" mass="5343">MEHSRRRKAQRVERCVGKTIFPDAPRRRRQEYVGKRGFSRRRE</sequence>
<organism evidence="2">
    <name type="scientific">Cucumis melo</name>
    <name type="common">Muskmelon</name>
    <dbReference type="NCBI Taxonomy" id="3656"/>
    <lineage>
        <taxon>Eukaryota</taxon>
        <taxon>Viridiplantae</taxon>
        <taxon>Streptophyta</taxon>
        <taxon>Embryophyta</taxon>
        <taxon>Tracheophyta</taxon>
        <taxon>Spermatophyta</taxon>
        <taxon>Magnoliopsida</taxon>
        <taxon>eudicotyledons</taxon>
        <taxon>Gunneridae</taxon>
        <taxon>Pentapetalae</taxon>
        <taxon>rosids</taxon>
        <taxon>fabids</taxon>
        <taxon>Cucurbitales</taxon>
        <taxon>Cucurbitaceae</taxon>
        <taxon>Benincaseae</taxon>
        <taxon>Cucumis</taxon>
    </lineage>
</organism>
<dbReference type="AlphaFoldDB" id="A0A9I9E346"/>
<reference evidence="2" key="1">
    <citation type="submission" date="2023-03" db="UniProtKB">
        <authorList>
            <consortium name="EnsemblPlants"/>
        </authorList>
    </citation>
    <scope>IDENTIFICATION</scope>
</reference>
<dbReference type="EnsemblPlants" id="MELO3C027984.2.1">
    <property type="protein sequence ID" value="MELO3C027984.2.1"/>
    <property type="gene ID" value="MELO3C027984.2"/>
</dbReference>
<feature type="region of interest" description="Disordered" evidence="1">
    <location>
        <begin position="1"/>
        <end position="21"/>
    </location>
</feature>
<protein>
    <submittedName>
        <fullName evidence="2">Uncharacterized protein</fullName>
    </submittedName>
</protein>
<dbReference type="Gramene" id="MELO3C027984.2.1">
    <property type="protein sequence ID" value="MELO3C027984.2.1"/>
    <property type="gene ID" value="MELO3C027984.2"/>
</dbReference>
<name>A0A9I9E346_CUCME</name>
<evidence type="ECO:0000256" key="1">
    <source>
        <dbReference type="SAM" id="MobiDB-lite"/>
    </source>
</evidence>
<accession>A0A9I9E346</accession>
<proteinExistence type="predicted"/>